<proteinExistence type="predicted"/>
<accession>Q22LY0</accession>
<dbReference type="OrthoDB" id="10264738at2759"/>
<evidence type="ECO:0000259" key="3">
    <source>
        <dbReference type="PROSITE" id="PS51746"/>
    </source>
</evidence>
<dbReference type="SUPFAM" id="SSF81606">
    <property type="entry name" value="PP2C-like"/>
    <property type="match status" value="1"/>
</dbReference>
<dbReference type="KEGG" id="tet:TTHERM_00040380"/>
<keyword evidence="5" id="KW-1185">Reference proteome</keyword>
<name>Q22LY0_TETTS</name>
<dbReference type="GO" id="GO:0004722">
    <property type="term" value="F:protein serine/threonine phosphatase activity"/>
    <property type="evidence" value="ECO:0007669"/>
    <property type="project" value="InterPro"/>
</dbReference>
<dbReference type="AlphaFoldDB" id="Q22LY0"/>
<organism evidence="4 5">
    <name type="scientific">Tetrahymena thermophila (strain SB210)</name>
    <dbReference type="NCBI Taxonomy" id="312017"/>
    <lineage>
        <taxon>Eukaryota</taxon>
        <taxon>Sar</taxon>
        <taxon>Alveolata</taxon>
        <taxon>Ciliophora</taxon>
        <taxon>Intramacronucleata</taxon>
        <taxon>Oligohymenophorea</taxon>
        <taxon>Hymenostomatida</taxon>
        <taxon>Tetrahymenina</taxon>
        <taxon>Tetrahymenidae</taxon>
        <taxon>Tetrahymena</taxon>
    </lineage>
</organism>
<dbReference type="CDD" id="cd00143">
    <property type="entry name" value="PP2Cc"/>
    <property type="match status" value="1"/>
</dbReference>
<dbReference type="RefSeq" id="XP_977240.2">
    <property type="nucleotide sequence ID" value="XM_972147.3"/>
</dbReference>
<comment type="subcellular location">
    <subcellularLocation>
        <location evidence="1">Membrane</location>
    </subcellularLocation>
</comment>
<dbReference type="Proteomes" id="UP000009168">
    <property type="component" value="Unassembled WGS sequence"/>
</dbReference>
<dbReference type="HOGENOM" id="CLU_013173_6_5_1"/>
<dbReference type="Gene3D" id="3.60.40.10">
    <property type="entry name" value="PPM-type phosphatase domain"/>
    <property type="match status" value="1"/>
</dbReference>
<evidence type="ECO:0000256" key="1">
    <source>
        <dbReference type="ARBA" id="ARBA00004370"/>
    </source>
</evidence>
<dbReference type="SMART" id="SM00332">
    <property type="entry name" value="PP2Cc"/>
    <property type="match status" value="1"/>
</dbReference>
<dbReference type="GO" id="GO:0016020">
    <property type="term" value="C:membrane"/>
    <property type="evidence" value="ECO:0007669"/>
    <property type="project" value="UniProtKB-SubCell"/>
</dbReference>
<dbReference type="InParanoid" id="Q22LY0"/>
<dbReference type="eggNOG" id="KOG0698">
    <property type="taxonomic scope" value="Eukaryota"/>
</dbReference>
<dbReference type="InterPro" id="IPR015655">
    <property type="entry name" value="PP2C"/>
</dbReference>
<keyword evidence="2" id="KW-0472">Membrane</keyword>
<protein>
    <submittedName>
        <fullName evidence="4">Protein phosphatase 2C containing protein</fullName>
    </submittedName>
</protein>
<dbReference type="GeneID" id="7841451"/>
<gene>
    <name evidence="4" type="ORF">TTHERM_00040380</name>
</gene>
<evidence type="ECO:0000313" key="5">
    <source>
        <dbReference type="Proteomes" id="UP000009168"/>
    </source>
</evidence>
<dbReference type="InterPro" id="IPR036457">
    <property type="entry name" value="PPM-type-like_dom_sf"/>
</dbReference>
<dbReference type="Pfam" id="PF00481">
    <property type="entry name" value="PP2C"/>
    <property type="match status" value="1"/>
</dbReference>
<evidence type="ECO:0000256" key="2">
    <source>
        <dbReference type="ARBA" id="ARBA00023136"/>
    </source>
</evidence>
<dbReference type="EMBL" id="GG662720">
    <property type="protein sequence ID" value="EAR86481.2"/>
    <property type="molecule type" value="Genomic_DNA"/>
</dbReference>
<sequence>MLQPIQTIHSEDFQLENIQSSYYPENNSKKNNQLETDLQINMLSLNSNQEDPNSQQPTDRNKVSQLKINHRSSLLKLKEENRSYIQEEQKPTTLSPNRQYLNFPQIDNLNKKRPIVPLQNYNQQRKSEVCLNAYQSLPKLKKLSEYQIANYLPSNNYQQQKNKYISNETNEYNSYLQQQQKSKNQRSIHQKPLKKLGDYLITDQDQENGDRLMANQKSISDKYKSLLQLRLLNSESTNQNLATQQNNSSIFQIRKEKISIPYLSTKIEQQQQKDLSNQQLAIKRFNESIDRRFKFSCKTKAGCTFDKNPKTNQDSPIIYPKQLGEQGISLFAVCDGHGVNGHLISGMIRKNLHKHVLKYLKIIFKKQQKIKVENDKSEKEEKAQTSNEGIRDLDIQDFKNCIQQAFYAVNSDILKSEVDSNLSGSTLVSVFIHGKTIICSNVGDSRAVLARKKNGNEIQAIPLSIDHKPCFDREKQRIIQSGGRVQSQKDHYGNPIGPLRVWMSSLDIPGLAMTRSFGDKVGIQAGVNCEPEILESEINEDDQFIIVASDGLWEYLSNYDAVKLVQPYYEKGQVDLAAERLVIEASNAWKRESLSRDDITCIVIFFQKTDGIKEDEKQKVSQKIIENNQ</sequence>
<reference evidence="5" key="1">
    <citation type="journal article" date="2006" name="PLoS Biol.">
        <title>Macronuclear genome sequence of the ciliate Tetrahymena thermophila, a model eukaryote.</title>
        <authorList>
            <person name="Eisen J.A."/>
            <person name="Coyne R.S."/>
            <person name="Wu M."/>
            <person name="Wu D."/>
            <person name="Thiagarajan M."/>
            <person name="Wortman J.R."/>
            <person name="Badger J.H."/>
            <person name="Ren Q."/>
            <person name="Amedeo P."/>
            <person name="Jones K.M."/>
            <person name="Tallon L.J."/>
            <person name="Delcher A.L."/>
            <person name="Salzberg S.L."/>
            <person name="Silva J.C."/>
            <person name="Haas B.J."/>
            <person name="Majoros W.H."/>
            <person name="Farzad M."/>
            <person name="Carlton J.M."/>
            <person name="Smith R.K. Jr."/>
            <person name="Garg J."/>
            <person name="Pearlman R.E."/>
            <person name="Karrer K.M."/>
            <person name="Sun L."/>
            <person name="Manning G."/>
            <person name="Elde N.C."/>
            <person name="Turkewitz A.P."/>
            <person name="Asai D.J."/>
            <person name="Wilkes D.E."/>
            <person name="Wang Y."/>
            <person name="Cai H."/>
            <person name="Collins K."/>
            <person name="Stewart B.A."/>
            <person name="Lee S.R."/>
            <person name="Wilamowska K."/>
            <person name="Weinberg Z."/>
            <person name="Ruzzo W.L."/>
            <person name="Wloga D."/>
            <person name="Gaertig J."/>
            <person name="Frankel J."/>
            <person name="Tsao C.-C."/>
            <person name="Gorovsky M.A."/>
            <person name="Keeling P.J."/>
            <person name="Waller R.F."/>
            <person name="Patron N.J."/>
            <person name="Cherry J.M."/>
            <person name="Stover N.A."/>
            <person name="Krieger C.J."/>
            <person name="del Toro C."/>
            <person name="Ryder H.F."/>
            <person name="Williamson S.C."/>
            <person name="Barbeau R.A."/>
            <person name="Hamilton E.P."/>
            <person name="Orias E."/>
        </authorList>
    </citation>
    <scope>NUCLEOTIDE SEQUENCE [LARGE SCALE GENOMIC DNA]</scope>
    <source>
        <strain evidence="5">SB210</strain>
    </source>
</reference>
<dbReference type="InterPro" id="IPR001932">
    <property type="entry name" value="PPM-type_phosphatase-like_dom"/>
</dbReference>
<evidence type="ECO:0000313" key="4">
    <source>
        <dbReference type="EMBL" id="EAR86481.2"/>
    </source>
</evidence>
<feature type="domain" description="PPM-type phosphatase" evidence="3">
    <location>
        <begin position="294"/>
        <end position="606"/>
    </location>
</feature>
<dbReference type="PROSITE" id="PS51746">
    <property type="entry name" value="PPM_2"/>
    <property type="match status" value="1"/>
</dbReference>
<dbReference type="PANTHER" id="PTHR47992">
    <property type="entry name" value="PROTEIN PHOSPHATASE"/>
    <property type="match status" value="1"/>
</dbReference>
<dbReference type="STRING" id="312017.Q22LY0"/>